<dbReference type="EMBL" id="KK784875">
    <property type="protein sequence ID" value="KDO82228.1"/>
    <property type="molecule type" value="Genomic_DNA"/>
</dbReference>
<reference evidence="1 2" key="1">
    <citation type="submission" date="2014-04" db="EMBL/GenBank/DDBJ databases">
        <authorList>
            <consortium name="International Citrus Genome Consortium"/>
            <person name="Gmitter F."/>
            <person name="Chen C."/>
            <person name="Farmerie W."/>
            <person name="Harkins T."/>
            <person name="Desany B."/>
            <person name="Mohiuddin M."/>
            <person name="Kodira C."/>
            <person name="Borodovsky M."/>
            <person name="Lomsadze A."/>
            <person name="Burns P."/>
            <person name="Jenkins J."/>
            <person name="Prochnik S."/>
            <person name="Shu S."/>
            <person name="Chapman J."/>
            <person name="Pitluck S."/>
            <person name="Schmutz J."/>
            <person name="Rokhsar D."/>
        </authorList>
    </citation>
    <scope>NUCLEOTIDE SEQUENCE</scope>
</reference>
<sequence>VEQEDTDGRQKAVH</sequence>
<evidence type="ECO:0000313" key="1">
    <source>
        <dbReference type="EMBL" id="KDO82228.1"/>
    </source>
</evidence>
<feature type="non-terminal residue" evidence="1">
    <location>
        <position position="1"/>
    </location>
</feature>
<evidence type="ECO:0000313" key="2">
    <source>
        <dbReference type="Proteomes" id="UP000027120"/>
    </source>
</evidence>
<organism evidence="1 2">
    <name type="scientific">Citrus sinensis</name>
    <name type="common">Sweet orange</name>
    <name type="synonym">Citrus aurantium var. sinensis</name>
    <dbReference type="NCBI Taxonomy" id="2711"/>
    <lineage>
        <taxon>Eukaryota</taxon>
        <taxon>Viridiplantae</taxon>
        <taxon>Streptophyta</taxon>
        <taxon>Embryophyta</taxon>
        <taxon>Tracheophyta</taxon>
        <taxon>Spermatophyta</taxon>
        <taxon>Magnoliopsida</taxon>
        <taxon>eudicotyledons</taxon>
        <taxon>Gunneridae</taxon>
        <taxon>Pentapetalae</taxon>
        <taxon>rosids</taxon>
        <taxon>malvids</taxon>
        <taxon>Sapindales</taxon>
        <taxon>Rutaceae</taxon>
        <taxon>Aurantioideae</taxon>
        <taxon>Citrus</taxon>
    </lineage>
</organism>
<accession>A0A067GRA3</accession>
<keyword evidence="2" id="KW-1185">Reference proteome</keyword>
<protein>
    <submittedName>
        <fullName evidence="1">Uncharacterized protein</fullName>
    </submittedName>
</protein>
<name>A0A067GRA3_CITSI</name>
<dbReference type="Proteomes" id="UP000027120">
    <property type="component" value="Unassembled WGS sequence"/>
</dbReference>
<proteinExistence type="predicted"/>
<gene>
    <name evidence="1" type="ORF">CISIN_1g0221302mg</name>
</gene>